<keyword evidence="6 7" id="KW-0472">Membrane</keyword>
<keyword evidence="5 7" id="KW-1133">Transmembrane helix</keyword>
<evidence type="ECO:0000256" key="7">
    <source>
        <dbReference type="SAM" id="Phobius"/>
    </source>
</evidence>
<feature type="transmembrane region" description="Helical" evidence="7">
    <location>
        <begin position="100"/>
        <end position="118"/>
    </location>
</feature>
<feature type="transmembrane region" description="Helical" evidence="7">
    <location>
        <begin position="63"/>
        <end position="79"/>
    </location>
</feature>
<comment type="subcellular location">
    <subcellularLocation>
        <location evidence="1">Membrane</location>
        <topology evidence="1">Multi-pass membrane protein</topology>
    </subcellularLocation>
</comment>
<dbReference type="InterPro" id="IPR036259">
    <property type="entry name" value="MFS_trans_sf"/>
</dbReference>
<comment type="similarity">
    <text evidence="2">Belongs to the major facilitator superfamily.</text>
</comment>
<protein>
    <submittedName>
        <fullName evidence="8">MFS transporter</fullName>
    </submittedName>
</protein>
<feature type="transmembrane region" description="Helical" evidence="7">
    <location>
        <begin position="420"/>
        <end position="441"/>
    </location>
</feature>
<gene>
    <name evidence="8" type="ORF">K3166_06840</name>
</gene>
<keyword evidence="4 7" id="KW-0812">Transmembrane</keyword>
<dbReference type="Pfam" id="PF07690">
    <property type="entry name" value="MFS_1"/>
    <property type="match status" value="1"/>
</dbReference>
<dbReference type="InterPro" id="IPR004752">
    <property type="entry name" value="AmpG_permease/AT-1"/>
</dbReference>
<dbReference type="RefSeq" id="WP_221421558.1">
    <property type="nucleotide sequence ID" value="NZ_CP081297.1"/>
</dbReference>
<keyword evidence="3" id="KW-0813">Transport</keyword>
<accession>A0ABX8ZAJ4</accession>
<feature type="transmembrane region" description="Helical" evidence="7">
    <location>
        <begin position="288"/>
        <end position="308"/>
    </location>
</feature>
<evidence type="ECO:0000256" key="6">
    <source>
        <dbReference type="ARBA" id="ARBA00023136"/>
    </source>
</evidence>
<sequence length="584" mass="62691">MAEAVADAKKEKISTWRALGLALTNKKTGFMALFGFAQGLPPALFLGTLYAWLSEAEVDLETMGVFSLVGLAYAFQFLWSPLLDKVDIPGLRRLGKRKQWIAPMQLIVGIALLIMSFLDPGSALGWFSLLAAIGAFASATQDIAINAWRIDVADETATLDILSTITQMGFRLAALIGGALGLIIAERIGWPQTYLIMGAIMLSIGIASLFAPDASVAKRSAATVAANEDEVAELYNAGEVTEKVRNRALLAVGLLWGWAIATVVVFMVRSMTATPETRPDVTEFTTTFGPLIVIATVVLPAFIAAWIAKQKREGTNIIVSAPGVGAGHKVKFTDHLYRALVLPLVEFVGRMGWSLVLILSLVLTYRICDSIWGVFAYPFYLGELNYTGDQVAFASKFFGVFAILLGLALGGWIITQFGRMFTLTLGAVLAAATNLLYADLAIGGELMQAGSDAIGFTALVNFIAGAFQMSEIDGLARLTFTIFWENLAIGIAGAAYIAWLSSIVAKKYAAVQYALLASLTLLVGTLGRGALGQMIEERGYYFVFIFTTLIGIIAVFLCLAEWYRESRGKKAAGIVALELGESAA</sequence>
<dbReference type="PANTHER" id="PTHR12778:SF10">
    <property type="entry name" value="MAJOR FACILITATOR SUPERFAMILY DOMAIN-CONTAINING PROTEIN 3"/>
    <property type="match status" value="1"/>
</dbReference>
<reference evidence="8 9" key="1">
    <citation type="submission" date="2021-08" db="EMBL/GenBank/DDBJ databases">
        <title>Comparative Genomics Analysis of the Genus Qipengyuania Reveals Extensive Genetic Diversity and Metabolic Versatility, Including the Description of Fifteen Novel Species.</title>
        <authorList>
            <person name="Liu Y."/>
        </authorList>
    </citation>
    <scope>NUCLEOTIDE SEQUENCE [LARGE SCALE GENOMIC DNA]</scope>
    <source>
        <strain evidence="8 9">1XM2-8</strain>
    </source>
</reference>
<feature type="transmembrane region" description="Helical" evidence="7">
    <location>
        <begin position="169"/>
        <end position="188"/>
    </location>
</feature>
<feature type="transmembrane region" description="Helical" evidence="7">
    <location>
        <begin position="362"/>
        <end position="381"/>
    </location>
</feature>
<dbReference type="InterPro" id="IPR011701">
    <property type="entry name" value="MFS"/>
</dbReference>
<feature type="transmembrane region" description="Helical" evidence="7">
    <location>
        <begin position="393"/>
        <end position="414"/>
    </location>
</feature>
<proteinExistence type="inferred from homology"/>
<dbReference type="Gene3D" id="1.20.1250.20">
    <property type="entry name" value="MFS general substrate transporter like domains"/>
    <property type="match status" value="2"/>
</dbReference>
<evidence type="ECO:0000256" key="4">
    <source>
        <dbReference type="ARBA" id="ARBA00022692"/>
    </source>
</evidence>
<name>A0ABX8ZAJ4_9SPHN</name>
<feature type="transmembrane region" description="Helical" evidence="7">
    <location>
        <begin position="30"/>
        <end position="51"/>
    </location>
</feature>
<evidence type="ECO:0000313" key="9">
    <source>
        <dbReference type="Proteomes" id="UP000824280"/>
    </source>
</evidence>
<evidence type="ECO:0000256" key="2">
    <source>
        <dbReference type="ARBA" id="ARBA00008335"/>
    </source>
</evidence>
<feature type="transmembrane region" description="Helical" evidence="7">
    <location>
        <begin position="248"/>
        <end position="268"/>
    </location>
</feature>
<evidence type="ECO:0000256" key="1">
    <source>
        <dbReference type="ARBA" id="ARBA00004141"/>
    </source>
</evidence>
<evidence type="ECO:0000256" key="3">
    <source>
        <dbReference type="ARBA" id="ARBA00022448"/>
    </source>
</evidence>
<keyword evidence="9" id="KW-1185">Reference proteome</keyword>
<feature type="transmembrane region" description="Helical" evidence="7">
    <location>
        <begin position="124"/>
        <end position="148"/>
    </location>
</feature>
<organism evidence="8 9">
    <name type="scientific">Qipengyuania psychrotolerans</name>
    <dbReference type="NCBI Taxonomy" id="2867238"/>
    <lineage>
        <taxon>Bacteria</taxon>
        <taxon>Pseudomonadati</taxon>
        <taxon>Pseudomonadota</taxon>
        <taxon>Alphaproteobacteria</taxon>
        <taxon>Sphingomonadales</taxon>
        <taxon>Erythrobacteraceae</taxon>
        <taxon>Qipengyuania</taxon>
    </lineage>
</organism>
<evidence type="ECO:0000313" key="8">
    <source>
        <dbReference type="EMBL" id="QZD86007.1"/>
    </source>
</evidence>
<feature type="transmembrane region" description="Helical" evidence="7">
    <location>
        <begin position="508"/>
        <end position="527"/>
    </location>
</feature>
<evidence type="ECO:0000256" key="5">
    <source>
        <dbReference type="ARBA" id="ARBA00022989"/>
    </source>
</evidence>
<dbReference type="PANTHER" id="PTHR12778">
    <property type="entry name" value="SOLUTE CARRIER FAMILY 33 ACETYL-COA TRANSPORTER -RELATED"/>
    <property type="match status" value="1"/>
</dbReference>
<dbReference type="Proteomes" id="UP000824280">
    <property type="component" value="Chromosome"/>
</dbReference>
<feature type="transmembrane region" description="Helical" evidence="7">
    <location>
        <begin position="482"/>
        <end position="501"/>
    </location>
</feature>
<dbReference type="SUPFAM" id="SSF103473">
    <property type="entry name" value="MFS general substrate transporter"/>
    <property type="match status" value="1"/>
</dbReference>
<feature type="transmembrane region" description="Helical" evidence="7">
    <location>
        <begin position="539"/>
        <end position="560"/>
    </location>
</feature>
<dbReference type="EMBL" id="CP081297">
    <property type="protein sequence ID" value="QZD86007.1"/>
    <property type="molecule type" value="Genomic_DNA"/>
</dbReference>
<feature type="transmembrane region" description="Helical" evidence="7">
    <location>
        <begin position="194"/>
        <end position="211"/>
    </location>
</feature>
<dbReference type="NCBIfam" id="TIGR00901">
    <property type="entry name" value="2A0125"/>
    <property type="match status" value="1"/>
</dbReference>